<keyword evidence="1" id="KW-1133">Transmembrane helix</keyword>
<sequence>MSVGAEDIRAAVRAGMISEAQAASLMTLADARRGARENLDGLDEPFELFRGFNEIFIVVGLGILYGGCMSVLAARFFTGNGDVIGALALLAGLFGLSVYFTLRRRMVAPSIALVVMTTLTGVAAGASLMDATGFAYRLPVVLGTATLTALVHFVFFRVPFGAAVISLGIIATLSAALIGEVPRMPDLLLLSQSGPAAWITIGVGLCTLVLALRLDLSDPHRVTRRAATAFWLHVVAAPAIVNSVALSLLDADWAGSNAVLLLFVAIAALFAVVIDRRSFLVSGVGYVVALSFTVLDDSAPLAVIALGAGLVLLGAFWERLRAGLMNALPRFPGKDRLPPWTLIASKEAQ</sequence>
<evidence type="ECO:0008006" key="4">
    <source>
        <dbReference type="Google" id="ProtNLM"/>
    </source>
</evidence>
<reference evidence="2 3" key="1">
    <citation type="submission" date="2023-09" db="EMBL/GenBank/DDBJ databases">
        <authorList>
            <person name="Rey-Velasco X."/>
        </authorList>
    </citation>
    <scope>NUCLEOTIDE SEQUENCE [LARGE SCALE GENOMIC DNA]</scope>
    <source>
        <strain evidence="2 3">F158</strain>
    </source>
</reference>
<feature type="transmembrane region" description="Helical" evidence="1">
    <location>
        <begin position="228"/>
        <end position="249"/>
    </location>
</feature>
<feature type="transmembrane region" description="Helical" evidence="1">
    <location>
        <begin position="279"/>
        <end position="295"/>
    </location>
</feature>
<dbReference type="RefSeq" id="WP_311689177.1">
    <property type="nucleotide sequence ID" value="NZ_JAVRHL010000001.1"/>
</dbReference>
<name>A0ABU3DCN5_9RHOB</name>
<feature type="transmembrane region" description="Helical" evidence="1">
    <location>
        <begin position="134"/>
        <end position="155"/>
    </location>
</feature>
<feature type="transmembrane region" description="Helical" evidence="1">
    <location>
        <begin position="255"/>
        <end position="274"/>
    </location>
</feature>
<feature type="transmembrane region" description="Helical" evidence="1">
    <location>
        <begin position="198"/>
        <end position="216"/>
    </location>
</feature>
<feature type="transmembrane region" description="Helical" evidence="1">
    <location>
        <begin position="301"/>
        <end position="320"/>
    </location>
</feature>
<organism evidence="2 3">
    <name type="scientific">Tropicimonas omnivorans</name>
    <dbReference type="NCBI Taxonomy" id="3075590"/>
    <lineage>
        <taxon>Bacteria</taxon>
        <taxon>Pseudomonadati</taxon>
        <taxon>Pseudomonadota</taxon>
        <taxon>Alphaproteobacteria</taxon>
        <taxon>Rhodobacterales</taxon>
        <taxon>Roseobacteraceae</taxon>
        <taxon>Tropicimonas</taxon>
    </lineage>
</organism>
<proteinExistence type="predicted"/>
<dbReference type="Proteomes" id="UP001265259">
    <property type="component" value="Unassembled WGS sequence"/>
</dbReference>
<keyword evidence="1" id="KW-0472">Membrane</keyword>
<evidence type="ECO:0000313" key="2">
    <source>
        <dbReference type="EMBL" id="MDT0681470.1"/>
    </source>
</evidence>
<keyword evidence="3" id="KW-1185">Reference proteome</keyword>
<comment type="caution">
    <text evidence="2">The sequence shown here is derived from an EMBL/GenBank/DDBJ whole genome shotgun (WGS) entry which is preliminary data.</text>
</comment>
<gene>
    <name evidence="2" type="ORF">RM543_02140</name>
</gene>
<evidence type="ECO:0000256" key="1">
    <source>
        <dbReference type="SAM" id="Phobius"/>
    </source>
</evidence>
<feature type="transmembrane region" description="Helical" evidence="1">
    <location>
        <begin position="55"/>
        <end position="77"/>
    </location>
</feature>
<keyword evidence="1" id="KW-0812">Transmembrane</keyword>
<accession>A0ABU3DCN5</accession>
<feature type="transmembrane region" description="Helical" evidence="1">
    <location>
        <begin position="109"/>
        <end position="128"/>
    </location>
</feature>
<feature type="transmembrane region" description="Helical" evidence="1">
    <location>
        <begin position="160"/>
        <end position="178"/>
    </location>
</feature>
<feature type="transmembrane region" description="Helical" evidence="1">
    <location>
        <begin position="83"/>
        <end position="102"/>
    </location>
</feature>
<evidence type="ECO:0000313" key="3">
    <source>
        <dbReference type="Proteomes" id="UP001265259"/>
    </source>
</evidence>
<dbReference type="EMBL" id="JAVRHL010000001">
    <property type="protein sequence ID" value="MDT0681470.1"/>
    <property type="molecule type" value="Genomic_DNA"/>
</dbReference>
<protein>
    <recommendedName>
        <fullName evidence="4">DUF2157 domain-containing protein</fullName>
    </recommendedName>
</protein>